<dbReference type="InterPro" id="IPR020904">
    <property type="entry name" value="Sc_DH/Rdtase_CS"/>
</dbReference>
<dbReference type="PRINTS" id="PR00081">
    <property type="entry name" value="GDHRDH"/>
</dbReference>
<dbReference type="Gene3D" id="3.40.50.720">
    <property type="entry name" value="NAD(P)-binding Rossmann-like Domain"/>
    <property type="match status" value="1"/>
</dbReference>
<dbReference type="PANTHER" id="PTHR42760:SF40">
    <property type="entry name" value="3-OXOACYL-[ACYL-CARRIER-PROTEIN] REDUCTASE, CHLOROPLASTIC"/>
    <property type="match status" value="1"/>
</dbReference>
<evidence type="ECO:0000313" key="2">
    <source>
        <dbReference type="EMBL" id="MDQ7247357.1"/>
    </source>
</evidence>
<comment type="caution">
    <text evidence="2">The sequence shown here is derived from an EMBL/GenBank/DDBJ whole genome shotgun (WGS) entry which is preliminary data.</text>
</comment>
<dbReference type="PRINTS" id="PR00080">
    <property type="entry name" value="SDRFAMILY"/>
</dbReference>
<dbReference type="SUPFAM" id="SSF51735">
    <property type="entry name" value="NAD(P)-binding Rossmann-fold domains"/>
    <property type="match status" value="1"/>
</dbReference>
<sequence>MTGMDFKGRVALVTGAGAADGIGFAAAKLLAEAGAKVMITSTTKRIQERLKELPGGAAAKAAFIADLTDDGAAKALVAAVKKKFGRLDILINNAGMLQTGHANRASRVDRIGDAEWKRALSLNLDTCFFVTRAAVPHMLRGRYGRIVNISSVSGPLVTFPRGGAYGTAKAAMMGYTRSLALELARKGITANAIAPGWIDTGSATAKERRAGRNTPAGRSGRPEEVGAVACFLASEGASYVNGQLIVVDGGNIIQEIKGS</sequence>
<proteinExistence type="inferred from homology"/>
<accession>A0ABU0YI15</accession>
<gene>
    <name evidence="2" type="ORF">Q8A70_06750</name>
</gene>
<dbReference type="InterPro" id="IPR036291">
    <property type="entry name" value="NAD(P)-bd_dom_sf"/>
</dbReference>
<reference evidence="3" key="1">
    <citation type="submission" date="2023-08" db="EMBL/GenBank/DDBJ databases">
        <title>Rhodospirillaceae gen. nov., a novel taxon isolated from the Yangtze River Yuezi River estuary sludge.</title>
        <authorList>
            <person name="Ruan L."/>
        </authorList>
    </citation>
    <scope>NUCLEOTIDE SEQUENCE [LARGE SCALE GENOMIC DNA]</scope>
    <source>
        <strain evidence="3">R-7</strain>
    </source>
</reference>
<dbReference type="Proteomes" id="UP001230156">
    <property type="component" value="Unassembled WGS sequence"/>
</dbReference>
<dbReference type="CDD" id="cd05233">
    <property type="entry name" value="SDR_c"/>
    <property type="match status" value="1"/>
</dbReference>
<keyword evidence="3" id="KW-1185">Reference proteome</keyword>
<dbReference type="PROSITE" id="PS00061">
    <property type="entry name" value="ADH_SHORT"/>
    <property type="match status" value="1"/>
</dbReference>
<dbReference type="Pfam" id="PF13561">
    <property type="entry name" value="adh_short_C2"/>
    <property type="match status" value="1"/>
</dbReference>
<evidence type="ECO:0000313" key="3">
    <source>
        <dbReference type="Proteomes" id="UP001230156"/>
    </source>
</evidence>
<name>A0ABU0YI15_9PROT</name>
<dbReference type="InterPro" id="IPR002347">
    <property type="entry name" value="SDR_fam"/>
</dbReference>
<comment type="similarity">
    <text evidence="1">Belongs to the short-chain dehydrogenases/reductases (SDR) family.</text>
</comment>
<dbReference type="EMBL" id="JAUYVI010000002">
    <property type="protein sequence ID" value="MDQ7247357.1"/>
    <property type="molecule type" value="Genomic_DNA"/>
</dbReference>
<dbReference type="RefSeq" id="WP_379954758.1">
    <property type="nucleotide sequence ID" value="NZ_JAUYVI010000002.1"/>
</dbReference>
<evidence type="ECO:0000256" key="1">
    <source>
        <dbReference type="ARBA" id="ARBA00006484"/>
    </source>
</evidence>
<protein>
    <submittedName>
        <fullName evidence="2">SDR family NAD(P)-dependent oxidoreductase</fullName>
    </submittedName>
</protein>
<dbReference type="PANTHER" id="PTHR42760">
    <property type="entry name" value="SHORT-CHAIN DEHYDROGENASES/REDUCTASES FAMILY MEMBER"/>
    <property type="match status" value="1"/>
</dbReference>
<organism evidence="2 3">
    <name type="scientific">Dongia sedimenti</name>
    <dbReference type="NCBI Taxonomy" id="3064282"/>
    <lineage>
        <taxon>Bacteria</taxon>
        <taxon>Pseudomonadati</taxon>
        <taxon>Pseudomonadota</taxon>
        <taxon>Alphaproteobacteria</taxon>
        <taxon>Rhodospirillales</taxon>
        <taxon>Dongiaceae</taxon>
        <taxon>Dongia</taxon>
    </lineage>
</organism>